<dbReference type="GO" id="GO:0009086">
    <property type="term" value="P:methionine biosynthetic process"/>
    <property type="evidence" value="ECO:0007669"/>
    <property type="project" value="InterPro"/>
</dbReference>
<gene>
    <name evidence="2" type="ORF">FYJ24_03725</name>
</gene>
<dbReference type="GO" id="GO:0008270">
    <property type="term" value="F:zinc ion binding"/>
    <property type="evidence" value="ECO:0007669"/>
    <property type="project" value="InterPro"/>
</dbReference>
<keyword evidence="3" id="KW-1185">Reference proteome</keyword>
<dbReference type="AlphaFoldDB" id="A0A6N7VQ60"/>
<dbReference type="SUPFAM" id="SSF51726">
    <property type="entry name" value="UROD/MetE-like"/>
    <property type="match status" value="1"/>
</dbReference>
<protein>
    <submittedName>
        <fullName evidence="2">Cobalamin-independent methionine synthase II family protein</fullName>
    </submittedName>
</protein>
<dbReference type="EMBL" id="VULO01000004">
    <property type="protein sequence ID" value="MSS83884.1"/>
    <property type="molecule type" value="Genomic_DNA"/>
</dbReference>
<name>A0A6N7VQ60_9ACTO</name>
<dbReference type="CDD" id="cd03311">
    <property type="entry name" value="CIMS_C_terminal_like"/>
    <property type="match status" value="1"/>
</dbReference>
<dbReference type="GO" id="GO:0003871">
    <property type="term" value="F:5-methyltetrahydropteroyltriglutamate-homocysteine S-methyltransferase activity"/>
    <property type="evidence" value="ECO:0007669"/>
    <property type="project" value="InterPro"/>
</dbReference>
<accession>A0A6N7VQ60</accession>
<dbReference type="RefSeq" id="WP_154543748.1">
    <property type="nucleotide sequence ID" value="NZ_VULO01000004.1"/>
</dbReference>
<sequence length="406" mass="44939">MLDSSDRILTTQAGSLPRTEALLQANKLWTEGEYPGGWDAFSSFLEEQVLELVERQIDTGLDIVGDGEYGKAMSSKLDFGAWWTYSFARTGGLELSSDTMWTDSNVISEPGNPQLTGFSYRRDWTAFHDAYTDPTSGVSIRSEGAKSFPKATGPLSYIGHDALAVDIANMKAAVEETGAEEGFITALSPGSASRIGNEYYSSDEEWLYAWADVLREEYQAIIDEGLILQIDDPSIAEAFDQITPEPSTEDYLAFTKVRVEALNYALRDLPEDRIRFHLCWGSWHGPHTTDLPFEDIVDLMLTIRAGAYSFEGANVRHEHEWRVWENTALPEGKLIIPGVVSHATNVVEHPRLVADRIIRYAQLVGRENVIASTDCGLGGRIHGQIAWAKLAALVEGAQLATTELWG</sequence>
<evidence type="ECO:0000259" key="1">
    <source>
        <dbReference type="Pfam" id="PF01717"/>
    </source>
</evidence>
<dbReference type="PANTHER" id="PTHR43844:SF1">
    <property type="entry name" value="METHIONINE SYNTHASE"/>
    <property type="match status" value="1"/>
</dbReference>
<comment type="caution">
    <text evidence="2">The sequence shown here is derived from an EMBL/GenBank/DDBJ whole genome shotgun (WGS) entry which is preliminary data.</text>
</comment>
<evidence type="ECO:0000313" key="3">
    <source>
        <dbReference type="Proteomes" id="UP000470875"/>
    </source>
</evidence>
<organism evidence="2 3">
    <name type="scientific">Scrofimicrobium canadense</name>
    <dbReference type="NCBI Taxonomy" id="2652290"/>
    <lineage>
        <taxon>Bacteria</taxon>
        <taxon>Bacillati</taxon>
        <taxon>Actinomycetota</taxon>
        <taxon>Actinomycetes</taxon>
        <taxon>Actinomycetales</taxon>
        <taxon>Actinomycetaceae</taxon>
        <taxon>Scrofimicrobium</taxon>
    </lineage>
</organism>
<proteinExistence type="predicted"/>
<evidence type="ECO:0000313" key="2">
    <source>
        <dbReference type="EMBL" id="MSS83884.1"/>
    </source>
</evidence>
<dbReference type="Gene3D" id="3.20.20.210">
    <property type="match status" value="1"/>
</dbReference>
<reference evidence="2 3" key="1">
    <citation type="submission" date="2019-08" db="EMBL/GenBank/DDBJ databases">
        <title>In-depth cultivation of the pig gut microbiome towards novel bacterial diversity and tailored functional studies.</title>
        <authorList>
            <person name="Wylensek D."/>
            <person name="Hitch T.C.A."/>
            <person name="Clavel T."/>
        </authorList>
    </citation>
    <scope>NUCLEOTIDE SEQUENCE [LARGE SCALE GENOMIC DNA]</scope>
    <source>
        <strain evidence="2 3">WB03_NA08</strain>
    </source>
</reference>
<dbReference type="Pfam" id="PF01717">
    <property type="entry name" value="Meth_synt_2"/>
    <property type="match status" value="1"/>
</dbReference>
<dbReference type="Proteomes" id="UP000470875">
    <property type="component" value="Unassembled WGS sequence"/>
</dbReference>
<feature type="domain" description="Cobalamin-independent methionine synthase MetE C-terminal/archaeal" evidence="1">
    <location>
        <begin position="203"/>
        <end position="398"/>
    </location>
</feature>
<dbReference type="InterPro" id="IPR038071">
    <property type="entry name" value="UROD/MetE-like_sf"/>
</dbReference>
<dbReference type="PANTHER" id="PTHR43844">
    <property type="entry name" value="METHIONINE SYNTHASE"/>
    <property type="match status" value="1"/>
</dbReference>
<dbReference type="InterPro" id="IPR002629">
    <property type="entry name" value="Met_Synth_C/arc"/>
</dbReference>